<feature type="transmembrane region" description="Helical" evidence="1">
    <location>
        <begin position="80"/>
        <end position="99"/>
    </location>
</feature>
<dbReference type="GO" id="GO:0005886">
    <property type="term" value="C:plasma membrane"/>
    <property type="evidence" value="ECO:0007669"/>
    <property type="project" value="TreeGrafter"/>
</dbReference>
<feature type="transmembrane region" description="Helical" evidence="1">
    <location>
        <begin position="198"/>
        <end position="222"/>
    </location>
</feature>
<feature type="non-terminal residue" evidence="2">
    <location>
        <position position="440"/>
    </location>
</feature>
<dbReference type="PANTHER" id="PTHR33406:SF13">
    <property type="entry name" value="MEMBRANE PROTEIN YDFJ"/>
    <property type="match status" value="1"/>
</dbReference>
<dbReference type="PANTHER" id="PTHR33406">
    <property type="entry name" value="MEMBRANE PROTEIN MJ1562-RELATED"/>
    <property type="match status" value="1"/>
</dbReference>
<dbReference type="InterPro" id="IPR050545">
    <property type="entry name" value="Mycobact_MmpL"/>
</dbReference>
<keyword evidence="1" id="KW-0812">Transmembrane</keyword>
<feature type="transmembrane region" description="Helical" evidence="1">
    <location>
        <begin position="228"/>
        <end position="250"/>
    </location>
</feature>
<proteinExistence type="predicted"/>
<dbReference type="Gene3D" id="1.20.1640.10">
    <property type="entry name" value="Multidrug efflux transporter AcrB transmembrane domain"/>
    <property type="match status" value="1"/>
</dbReference>
<keyword evidence="1" id="KW-1133">Transmembrane helix</keyword>
<accession>A0A382I6R5</accession>
<feature type="transmembrane region" description="Helical" evidence="1">
    <location>
        <begin position="153"/>
        <end position="177"/>
    </location>
</feature>
<gene>
    <name evidence="2" type="ORF">METZ01_LOCUS247235</name>
</gene>
<dbReference type="AlphaFoldDB" id="A0A382I6R5"/>
<organism evidence="2">
    <name type="scientific">marine metagenome</name>
    <dbReference type="NCBI Taxonomy" id="408172"/>
    <lineage>
        <taxon>unclassified sequences</taxon>
        <taxon>metagenomes</taxon>
        <taxon>ecological metagenomes</taxon>
    </lineage>
</organism>
<evidence type="ECO:0000256" key="1">
    <source>
        <dbReference type="SAM" id="Phobius"/>
    </source>
</evidence>
<feature type="transmembrane region" description="Helical" evidence="1">
    <location>
        <begin position="119"/>
        <end position="141"/>
    </location>
</feature>
<dbReference type="SUPFAM" id="SSF82866">
    <property type="entry name" value="Multidrug efflux transporter AcrB transmembrane domain"/>
    <property type="match status" value="1"/>
</dbReference>
<feature type="transmembrane region" description="Helical" evidence="1">
    <location>
        <begin position="54"/>
        <end position="74"/>
    </location>
</feature>
<keyword evidence="1" id="KW-0472">Membrane</keyword>
<feature type="transmembrane region" description="Helical" evidence="1">
    <location>
        <begin position="291"/>
        <end position="310"/>
    </location>
</feature>
<reference evidence="2" key="1">
    <citation type="submission" date="2018-05" db="EMBL/GenBank/DDBJ databases">
        <authorList>
            <person name="Lanie J.A."/>
            <person name="Ng W.-L."/>
            <person name="Kazmierczak K.M."/>
            <person name="Andrzejewski T.M."/>
            <person name="Davidsen T.M."/>
            <person name="Wayne K.J."/>
            <person name="Tettelin H."/>
            <person name="Glass J.I."/>
            <person name="Rusch D."/>
            <person name="Podicherti R."/>
            <person name="Tsui H.-C.T."/>
            <person name="Winkler M.E."/>
        </authorList>
    </citation>
    <scope>NUCLEOTIDE SEQUENCE</scope>
</reference>
<dbReference type="EMBL" id="UINC01065089">
    <property type="protein sequence ID" value="SVB94381.1"/>
    <property type="molecule type" value="Genomic_DNA"/>
</dbReference>
<protein>
    <recommendedName>
        <fullName evidence="3">SSD domain-containing protein</fullName>
    </recommendedName>
</protein>
<name>A0A382I6R5_9ZZZZ</name>
<evidence type="ECO:0000313" key="2">
    <source>
        <dbReference type="EMBL" id="SVB94381.1"/>
    </source>
</evidence>
<feature type="transmembrane region" description="Helical" evidence="1">
    <location>
        <begin position="27"/>
        <end position="47"/>
    </location>
</feature>
<sequence length="440" mass="46850">MTGYSNTYHVWGVAIDANLESEEEGQAAGAFITFTIIGALLVIGLSLKSYWITVISGIGLGILMIWLKGISALIGLKSGLVIDLLVPIGMISLGVDFVVHAMHRYREEIRVGYLPRMALRVGLSGVIGALLLAMASDSIAFLSNLSSDIEAVIHFGSAAAIAVLSSFIILGLVAPIISMRVDELISLSGERFTGKFMVALKICGSLGAACASAGSVILMLAVSKIYGVVMLGATAFLFVVIPIAYLYILVRRNSTSVEQSPYQEKHRSDSVSRVTSAIESVVVTAASNSSIVLAGAVLFTLLSSFFAFRLEPTFDVKDFFDSESDFVTGLDKLSEHLGEKGGEPGVAYIRGDLMDPSAVLAISQFIEGLREVENVAESPSGEITIGLNVVNTARIIIDSPEALKSIERETGVMVQDRNKDGIPDSKDQMKAAFTYALSFG</sequence>
<evidence type="ECO:0008006" key="3">
    <source>
        <dbReference type="Google" id="ProtNLM"/>
    </source>
</evidence>